<accession>A0A5E4V3M5</accession>
<sequence>MEVVIVRLPLGSTLKLVSSTACALGRRLNLRPVPVSCLCVLGTLTGNRTDSRAGK</sequence>
<proteinExistence type="predicted"/>
<evidence type="ECO:0000313" key="1">
    <source>
        <dbReference type="EMBL" id="VVE06383.1"/>
    </source>
</evidence>
<dbReference type="AlphaFoldDB" id="A0A5E4V3M5"/>
<evidence type="ECO:0000313" key="2">
    <source>
        <dbReference type="Proteomes" id="UP000343317"/>
    </source>
</evidence>
<dbReference type="RefSeq" id="WP_174995687.1">
    <property type="nucleotide sequence ID" value="NZ_CABPSM010000006.1"/>
</dbReference>
<keyword evidence="2" id="KW-1185">Reference proteome</keyword>
<protein>
    <submittedName>
        <fullName evidence="1">Uncharacterized protein</fullName>
    </submittedName>
</protein>
<gene>
    <name evidence="1" type="ORF">PHO31112_02393</name>
</gene>
<dbReference type="EMBL" id="CABPSM010000006">
    <property type="protein sequence ID" value="VVE06383.1"/>
    <property type="molecule type" value="Genomic_DNA"/>
</dbReference>
<organism evidence="1 2">
    <name type="scientific">Pandoraea horticolens</name>
    <dbReference type="NCBI Taxonomy" id="2508298"/>
    <lineage>
        <taxon>Bacteria</taxon>
        <taxon>Pseudomonadati</taxon>
        <taxon>Pseudomonadota</taxon>
        <taxon>Betaproteobacteria</taxon>
        <taxon>Burkholderiales</taxon>
        <taxon>Burkholderiaceae</taxon>
        <taxon>Pandoraea</taxon>
    </lineage>
</organism>
<name>A0A5E4V3M5_9BURK</name>
<dbReference type="Proteomes" id="UP000343317">
    <property type="component" value="Unassembled WGS sequence"/>
</dbReference>
<reference evidence="1 2" key="1">
    <citation type="submission" date="2019-08" db="EMBL/GenBank/DDBJ databases">
        <authorList>
            <person name="Peeters C."/>
        </authorList>
    </citation>
    <scope>NUCLEOTIDE SEQUENCE [LARGE SCALE GENOMIC DNA]</scope>
    <source>
        <strain evidence="1 2">LMG 31112</strain>
    </source>
</reference>